<protein>
    <submittedName>
        <fullName evidence="1">DsbA family protein</fullName>
    </submittedName>
</protein>
<dbReference type="RefSeq" id="WP_284381726.1">
    <property type="nucleotide sequence ID" value="NZ_BSNM01000014.1"/>
</dbReference>
<name>A0AA37W8E5_9GAMM</name>
<accession>A0AA37W8E5</accession>
<dbReference type="SUPFAM" id="SSF52833">
    <property type="entry name" value="Thioredoxin-like"/>
    <property type="match status" value="1"/>
</dbReference>
<dbReference type="Gene3D" id="1.10.472.60">
    <property type="entry name" value="putative protein disulfide isomerase domain"/>
    <property type="match status" value="1"/>
</dbReference>
<gene>
    <name evidence="1" type="ORF">GCM10007876_24130</name>
</gene>
<reference evidence="1" key="2">
    <citation type="submission" date="2023-01" db="EMBL/GenBank/DDBJ databases">
        <title>Draft genome sequence of Litoribrevibacter albus strain NBRC 110071.</title>
        <authorList>
            <person name="Sun Q."/>
            <person name="Mori K."/>
        </authorList>
    </citation>
    <scope>NUCLEOTIDE SEQUENCE</scope>
    <source>
        <strain evidence="1">NBRC 110071</strain>
    </source>
</reference>
<organism evidence="1 2">
    <name type="scientific">Litoribrevibacter albus</name>
    <dbReference type="NCBI Taxonomy" id="1473156"/>
    <lineage>
        <taxon>Bacteria</taxon>
        <taxon>Pseudomonadati</taxon>
        <taxon>Pseudomonadota</taxon>
        <taxon>Gammaproteobacteria</taxon>
        <taxon>Oceanospirillales</taxon>
        <taxon>Oceanospirillaceae</taxon>
        <taxon>Litoribrevibacter</taxon>
    </lineage>
</organism>
<sequence length="199" mass="22767">MLLAEQGITTVNLLGGLAPDTDQPMPIELQQQIQAHWYRINEQLGTEFNFDFWLINTPRRSTYPACRAVLAARLLDQKYQISHSLGLASSLEDRMIDSIQRGYYLRALNPSENSILVLLFDELIHTLGLSDEYIKLFVEIFRDHSTHVKLLEEISMSRKLTSSGFPSLVFNPDSKYYAIPLDYSDPNVMLEHINACFAI</sequence>
<dbReference type="Proteomes" id="UP001161389">
    <property type="component" value="Unassembled WGS sequence"/>
</dbReference>
<dbReference type="InterPro" id="IPR036249">
    <property type="entry name" value="Thioredoxin-like_sf"/>
</dbReference>
<evidence type="ECO:0000313" key="2">
    <source>
        <dbReference type="Proteomes" id="UP001161389"/>
    </source>
</evidence>
<comment type="caution">
    <text evidence="1">The sequence shown here is derived from an EMBL/GenBank/DDBJ whole genome shotgun (WGS) entry which is preliminary data.</text>
</comment>
<proteinExistence type="predicted"/>
<dbReference type="Gene3D" id="3.40.30.10">
    <property type="entry name" value="Glutaredoxin"/>
    <property type="match status" value="1"/>
</dbReference>
<evidence type="ECO:0000313" key="1">
    <source>
        <dbReference type="EMBL" id="GLQ31934.1"/>
    </source>
</evidence>
<keyword evidence="2" id="KW-1185">Reference proteome</keyword>
<dbReference type="AlphaFoldDB" id="A0AA37W8E5"/>
<reference evidence="1" key="1">
    <citation type="journal article" date="2014" name="Int. J. Syst. Evol. Microbiol.">
        <title>Complete genome sequence of Corynebacterium casei LMG S-19264T (=DSM 44701T), isolated from a smear-ripened cheese.</title>
        <authorList>
            <consortium name="US DOE Joint Genome Institute (JGI-PGF)"/>
            <person name="Walter F."/>
            <person name="Albersmeier A."/>
            <person name="Kalinowski J."/>
            <person name="Ruckert C."/>
        </authorList>
    </citation>
    <scope>NUCLEOTIDE SEQUENCE</scope>
    <source>
        <strain evidence="1">NBRC 110071</strain>
    </source>
</reference>
<dbReference type="EMBL" id="BSNM01000014">
    <property type="protein sequence ID" value="GLQ31934.1"/>
    <property type="molecule type" value="Genomic_DNA"/>
</dbReference>